<evidence type="ECO:0000256" key="1">
    <source>
        <dbReference type="ARBA" id="ARBA00004141"/>
    </source>
</evidence>
<feature type="transmembrane region" description="Helical" evidence="7">
    <location>
        <begin position="89"/>
        <end position="109"/>
    </location>
</feature>
<feature type="transmembrane region" description="Helical" evidence="7">
    <location>
        <begin position="361"/>
        <end position="380"/>
    </location>
</feature>
<feature type="transmembrane region" description="Helical" evidence="7">
    <location>
        <begin position="129"/>
        <end position="151"/>
    </location>
</feature>
<feature type="transmembrane region" description="Helical" evidence="7">
    <location>
        <begin position="63"/>
        <end position="83"/>
    </location>
</feature>
<dbReference type="GO" id="GO:0016020">
    <property type="term" value="C:membrane"/>
    <property type="evidence" value="ECO:0007669"/>
    <property type="project" value="UniProtKB-SubCell"/>
</dbReference>
<comment type="caution">
    <text evidence="9">The sequence shown here is derived from an EMBL/GenBank/DDBJ whole genome shotgun (WGS) entry which is preliminary data.</text>
</comment>
<evidence type="ECO:0000256" key="2">
    <source>
        <dbReference type="ARBA" id="ARBA00008066"/>
    </source>
</evidence>
<protein>
    <recommendedName>
        <fullName evidence="8">Amino acid transporter transmembrane domain-containing protein</fullName>
    </recommendedName>
</protein>
<organism evidence="9 10">
    <name type="scientific">Clonostachys rhizophaga</name>
    <dbReference type="NCBI Taxonomy" id="160324"/>
    <lineage>
        <taxon>Eukaryota</taxon>
        <taxon>Fungi</taxon>
        <taxon>Dikarya</taxon>
        <taxon>Ascomycota</taxon>
        <taxon>Pezizomycotina</taxon>
        <taxon>Sordariomycetes</taxon>
        <taxon>Hypocreomycetidae</taxon>
        <taxon>Hypocreales</taxon>
        <taxon>Bionectriaceae</taxon>
        <taxon>Clonostachys</taxon>
    </lineage>
</organism>
<evidence type="ECO:0000256" key="6">
    <source>
        <dbReference type="SAM" id="MobiDB-lite"/>
    </source>
</evidence>
<feature type="non-terminal residue" evidence="9">
    <location>
        <position position="469"/>
    </location>
</feature>
<sequence length="469" mass="50358">HKLSRTPSIMTSSKNTKQQSTAQDDAITSHPDVDTAAGEVSELEKRKAQDGVAKFSRLGWKRLTILLMVTAIALGTLSLPAAFATLGMVLGVILTIVSGLLAIFAGLLVGQTKLKHPEIHDYADVGRVLFGKVGYEIFHFMCILQLLFLAGSHCLTGTTALKVITAKDVCSVYFGLASAAALFVISLPPSFAEVAILGYVDFASIVITIGITIIATGIQHDPSNPLTASDWSAWPKPGITSTDAFIAVLNLVFAYSFTIAQFSFMDEMHTPRDFNKSIWSLGVIQITMYVLTGALIYAFVGQEVQSPALLSAGTTVSRVAFGVAIPVIFISGGILIVTAGRMIHGRIYANSITRYVNTTKGWVTWMLTITAIVVVGWFIAEVIPIFSDLVALISSLLNSGFALYFPALMWFMLLREGKWNTPKNLLLGGASLILLVIGLFLLTGGTYAVIRSIVEGYKSGGVKTPFTCS</sequence>
<keyword evidence="10" id="KW-1185">Reference proteome</keyword>
<feature type="transmembrane region" description="Helical" evidence="7">
    <location>
        <begin position="425"/>
        <end position="450"/>
    </location>
</feature>
<evidence type="ECO:0000259" key="8">
    <source>
        <dbReference type="Pfam" id="PF01490"/>
    </source>
</evidence>
<reference evidence="9" key="1">
    <citation type="submission" date="2021-10" db="EMBL/GenBank/DDBJ databases">
        <authorList>
            <person name="Piombo E."/>
        </authorList>
    </citation>
    <scope>NUCLEOTIDE SEQUENCE</scope>
</reference>
<feature type="transmembrane region" description="Helical" evidence="7">
    <location>
        <begin position="238"/>
        <end position="257"/>
    </location>
</feature>
<dbReference type="EMBL" id="CABFNQ020000676">
    <property type="protein sequence ID" value="CAH0022238.1"/>
    <property type="molecule type" value="Genomic_DNA"/>
</dbReference>
<dbReference type="PANTHER" id="PTHR22950:SF8">
    <property type="entry name" value="AMINO ACID TRANSPORTER (EUROFUNG)"/>
    <property type="match status" value="1"/>
</dbReference>
<name>A0A9N9YIA6_9HYPO</name>
<feature type="transmembrane region" description="Helical" evidence="7">
    <location>
        <begin position="171"/>
        <end position="189"/>
    </location>
</feature>
<dbReference type="OrthoDB" id="655540at2759"/>
<dbReference type="InterPro" id="IPR013057">
    <property type="entry name" value="AA_transpt_TM"/>
</dbReference>
<keyword evidence="5 7" id="KW-0472">Membrane</keyword>
<evidence type="ECO:0000256" key="7">
    <source>
        <dbReference type="SAM" id="Phobius"/>
    </source>
</evidence>
<comment type="similarity">
    <text evidence="2">Belongs to the amino acid/polyamine transporter 2 family.</text>
</comment>
<feature type="compositionally biased region" description="Polar residues" evidence="6">
    <location>
        <begin position="1"/>
        <end position="23"/>
    </location>
</feature>
<feature type="transmembrane region" description="Helical" evidence="7">
    <location>
        <begin position="319"/>
        <end position="340"/>
    </location>
</feature>
<evidence type="ECO:0000313" key="9">
    <source>
        <dbReference type="EMBL" id="CAH0022238.1"/>
    </source>
</evidence>
<feature type="transmembrane region" description="Helical" evidence="7">
    <location>
        <begin position="278"/>
        <end position="299"/>
    </location>
</feature>
<evidence type="ECO:0000256" key="3">
    <source>
        <dbReference type="ARBA" id="ARBA00022692"/>
    </source>
</evidence>
<keyword evidence="4 7" id="KW-1133">Transmembrane helix</keyword>
<proteinExistence type="inferred from homology"/>
<dbReference type="AlphaFoldDB" id="A0A9N9YIA6"/>
<dbReference type="PANTHER" id="PTHR22950">
    <property type="entry name" value="AMINO ACID TRANSPORTER"/>
    <property type="match status" value="1"/>
</dbReference>
<feature type="region of interest" description="Disordered" evidence="6">
    <location>
        <begin position="1"/>
        <end position="32"/>
    </location>
</feature>
<dbReference type="Proteomes" id="UP000696573">
    <property type="component" value="Unassembled WGS sequence"/>
</dbReference>
<feature type="transmembrane region" description="Helical" evidence="7">
    <location>
        <begin position="196"/>
        <end position="218"/>
    </location>
</feature>
<evidence type="ECO:0000256" key="4">
    <source>
        <dbReference type="ARBA" id="ARBA00022989"/>
    </source>
</evidence>
<gene>
    <name evidence="9" type="ORF">CRHIZ90672A_00004045</name>
</gene>
<feature type="domain" description="Amino acid transporter transmembrane" evidence="8">
    <location>
        <begin position="58"/>
        <end position="450"/>
    </location>
</feature>
<evidence type="ECO:0000256" key="5">
    <source>
        <dbReference type="ARBA" id="ARBA00023136"/>
    </source>
</evidence>
<accession>A0A9N9YIA6</accession>
<feature type="transmembrane region" description="Helical" evidence="7">
    <location>
        <begin position="392"/>
        <end position="413"/>
    </location>
</feature>
<dbReference type="Pfam" id="PF01490">
    <property type="entry name" value="Aa_trans"/>
    <property type="match status" value="1"/>
</dbReference>
<evidence type="ECO:0000313" key="10">
    <source>
        <dbReference type="Proteomes" id="UP000696573"/>
    </source>
</evidence>
<comment type="subcellular location">
    <subcellularLocation>
        <location evidence="1">Membrane</location>
        <topology evidence="1">Multi-pass membrane protein</topology>
    </subcellularLocation>
</comment>
<dbReference type="GO" id="GO:0015179">
    <property type="term" value="F:L-amino acid transmembrane transporter activity"/>
    <property type="evidence" value="ECO:0007669"/>
    <property type="project" value="TreeGrafter"/>
</dbReference>
<keyword evidence="3 7" id="KW-0812">Transmembrane</keyword>